<dbReference type="RefSeq" id="WP_342822213.1">
    <property type="nucleotide sequence ID" value="NZ_CP046146.1"/>
</dbReference>
<protein>
    <recommendedName>
        <fullName evidence="2">DUF6810 domain-containing protein</fullName>
    </recommendedName>
</protein>
<evidence type="ECO:0000313" key="5">
    <source>
        <dbReference type="Proteomes" id="UP001219901"/>
    </source>
</evidence>
<evidence type="ECO:0000313" key="3">
    <source>
        <dbReference type="EMBL" id="MDG0866350.1"/>
    </source>
</evidence>
<gene>
    <name evidence="3" type="ORF">GKO46_04595</name>
    <name evidence="4" type="ORF">GKO48_04665</name>
</gene>
<keyword evidence="1" id="KW-0732">Signal</keyword>
<name>A0AAJ5ZDF9_9CHLR</name>
<feature type="chain" id="PRO_5042510773" description="DUF6810 domain-containing protein" evidence="1">
    <location>
        <begin position="18"/>
        <end position="158"/>
    </location>
</feature>
<feature type="signal peptide" evidence="1">
    <location>
        <begin position="1"/>
        <end position="17"/>
    </location>
</feature>
<accession>A0AAJ5ZDF9</accession>
<organism evidence="4 5">
    <name type="scientific">Candidatus Lucifugimonas marina</name>
    <dbReference type="NCBI Taxonomy" id="3038979"/>
    <lineage>
        <taxon>Bacteria</taxon>
        <taxon>Bacillati</taxon>
        <taxon>Chloroflexota</taxon>
        <taxon>Dehalococcoidia</taxon>
        <taxon>SAR202 cluster</taxon>
        <taxon>Candidatus Lucifugimonadales</taxon>
        <taxon>Candidatus Lucifugimonadaceae</taxon>
        <taxon>Candidatus Lucifugimonas</taxon>
    </lineage>
</organism>
<dbReference type="AlphaFoldDB" id="A0AAJ5ZDF9"/>
<reference evidence="5" key="3">
    <citation type="submission" date="2023-06" db="EMBL/GenBank/DDBJ databases">
        <title>Pangenomics reveal diversification of enzyme families and niche specialization in globally abundant SAR202 bacteria.</title>
        <authorList>
            <person name="Saw J.H.W."/>
        </authorList>
    </citation>
    <scope>NUCLEOTIDE SEQUENCE [LARGE SCALE GENOMIC DNA]</scope>
    <source>
        <strain evidence="5">JH1073</strain>
    </source>
</reference>
<evidence type="ECO:0000313" key="6">
    <source>
        <dbReference type="Proteomes" id="UP001321249"/>
    </source>
</evidence>
<dbReference type="Proteomes" id="UP001219901">
    <property type="component" value="Chromosome"/>
</dbReference>
<keyword evidence="5" id="KW-1185">Reference proteome</keyword>
<evidence type="ECO:0000259" key="2">
    <source>
        <dbReference type="Pfam" id="PF20650"/>
    </source>
</evidence>
<proteinExistence type="predicted"/>
<reference evidence="5 6" key="1">
    <citation type="submission" date="2019-11" db="EMBL/GenBank/DDBJ databases">
        <authorList>
            <person name="Cho J.-C."/>
        </authorList>
    </citation>
    <scope>NUCLEOTIDE SEQUENCE [LARGE SCALE GENOMIC DNA]</scope>
    <source>
        <strain evidence="4 5">JH1073</strain>
        <strain evidence="3 6">JH702</strain>
    </source>
</reference>
<evidence type="ECO:0000256" key="1">
    <source>
        <dbReference type="SAM" id="SignalP"/>
    </source>
</evidence>
<sequence>MKYLSFLSICLGAVTLAAVLACGSENPGTASDQNTDTASENDQATSIIVDNGGIYTIEDFEAAGYKKVTQFDLETLPGAIDAWFGFANQKDFEIRIYPSHQVAVDHGIEPAKIAIGKGAVPWQRRPPRRFFSYLVVGNVVMLCELEVASCETLIAQLE</sequence>
<evidence type="ECO:0000313" key="4">
    <source>
        <dbReference type="EMBL" id="WFG38935.1"/>
    </source>
</evidence>
<dbReference type="EMBL" id="CP046147">
    <property type="protein sequence ID" value="WFG38935.1"/>
    <property type="molecule type" value="Genomic_DNA"/>
</dbReference>
<dbReference type="Proteomes" id="UP001321249">
    <property type="component" value="Unassembled WGS sequence"/>
</dbReference>
<feature type="domain" description="DUF6810" evidence="2">
    <location>
        <begin position="56"/>
        <end position="119"/>
    </location>
</feature>
<reference evidence="4" key="2">
    <citation type="journal article" date="2023" name="Nat. Commun.">
        <title>Cultivation of marine bacteria of the SAR202 clade.</title>
        <authorList>
            <person name="Lim Y."/>
            <person name="Seo J.H."/>
            <person name="Giovannoni S.J."/>
            <person name="Kang I."/>
            <person name="Cho J.C."/>
        </authorList>
    </citation>
    <scope>NUCLEOTIDE SEQUENCE</scope>
    <source>
        <strain evidence="4">JH1073</strain>
    </source>
</reference>
<dbReference type="Pfam" id="PF20650">
    <property type="entry name" value="DUF6810"/>
    <property type="match status" value="1"/>
</dbReference>
<dbReference type="InterPro" id="IPR049216">
    <property type="entry name" value="DUF6810"/>
</dbReference>
<dbReference type="PROSITE" id="PS51257">
    <property type="entry name" value="PROKAR_LIPOPROTEIN"/>
    <property type="match status" value="1"/>
</dbReference>
<dbReference type="EMBL" id="WMBE01000001">
    <property type="protein sequence ID" value="MDG0866350.1"/>
    <property type="molecule type" value="Genomic_DNA"/>
</dbReference>